<evidence type="ECO:0000313" key="3">
    <source>
        <dbReference type="Proteomes" id="UP000236726"/>
    </source>
</evidence>
<feature type="region of interest" description="Disordered" evidence="1">
    <location>
        <begin position="423"/>
        <end position="476"/>
    </location>
</feature>
<feature type="compositionally biased region" description="Polar residues" evidence="1">
    <location>
        <begin position="435"/>
        <end position="444"/>
    </location>
</feature>
<organism evidence="2 3">
    <name type="scientific">Lachnospira multipara</name>
    <dbReference type="NCBI Taxonomy" id="28051"/>
    <lineage>
        <taxon>Bacteria</taxon>
        <taxon>Bacillati</taxon>
        <taxon>Bacillota</taxon>
        <taxon>Clostridia</taxon>
        <taxon>Lachnospirales</taxon>
        <taxon>Lachnospiraceae</taxon>
        <taxon>Lachnospira</taxon>
    </lineage>
</organism>
<feature type="compositionally biased region" description="Acidic residues" evidence="1">
    <location>
        <begin position="455"/>
        <end position="472"/>
    </location>
</feature>
<keyword evidence="2" id="KW-0808">Transferase</keyword>
<dbReference type="GO" id="GO:0016301">
    <property type="term" value="F:kinase activity"/>
    <property type="evidence" value="ECO:0007669"/>
    <property type="project" value="UniProtKB-KW"/>
</dbReference>
<protein>
    <submittedName>
        <fullName evidence="2">Histidine kinase-, DNA gyrase B-, and HSP90-like ATPase</fullName>
    </submittedName>
</protein>
<dbReference type="RefSeq" id="WP_103952146.1">
    <property type="nucleotide sequence ID" value="NZ_FNUL01000002.1"/>
</dbReference>
<keyword evidence="2" id="KW-0418">Kinase</keyword>
<dbReference type="EMBL" id="FNUL01000002">
    <property type="protein sequence ID" value="SEF45070.1"/>
    <property type="molecule type" value="Genomic_DNA"/>
</dbReference>
<accession>A0A1H5S3L9</accession>
<feature type="compositionally biased region" description="Basic and acidic residues" evidence="1">
    <location>
        <begin position="424"/>
        <end position="434"/>
    </location>
</feature>
<keyword evidence="3" id="KW-1185">Reference proteome</keyword>
<dbReference type="Pfam" id="PF13589">
    <property type="entry name" value="HATPase_c_3"/>
    <property type="match status" value="1"/>
</dbReference>
<evidence type="ECO:0000256" key="1">
    <source>
        <dbReference type="SAM" id="MobiDB-lite"/>
    </source>
</evidence>
<dbReference type="Proteomes" id="UP000236726">
    <property type="component" value="Unassembled WGS sequence"/>
</dbReference>
<dbReference type="SUPFAM" id="SSF55874">
    <property type="entry name" value="ATPase domain of HSP90 chaperone/DNA topoisomerase II/histidine kinase"/>
    <property type="match status" value="1"/>
</dbReference>
<reference evidence="2 3" key="1">
    <citation type="submission" date="2016-10" db="EMBL/GenBank/DDBJ databases">
        <authorList>
            <person name="de Groot N.N."/>
        </authorList>
    </citation>
    <scope>NUCLEOTIDE SEQUENCE [LARGE SCALE GENOMIC DNA]</scope>
    <source>
        <strain evidence="2 3">D15d</strain>
    </source>
</reference>
<name>A0A1H5S3L9_9FIRM</name>
<proteinExistence type="predicted"/>
<dbReference type="InterPro" id="IPR036890">
    <property type="entry name" value="HATPase_C_sf"/>
</dbReference>
<evidence type="ECO:0000313" key="2">
    <source>
        <dbReference type="EMBL" id="SEF45070.1"/>
    </source>
</evidence>
<dbReference type="AlphaFoldDB" id="A0A1H5S3L9"/>
<dbReference type="Gene3D" id="3.30.565.10">
    <property type="entry name" value="Histidine kinase-like ATPase, C-terminal domain"/>
    <property type="match status" value="1"/>
</dbReference>
<gene>
    <name evidence="2" type="ORF">SAMN05216537_10244</name>
</gene>
<sequence>MGASIVDIKNMGDALRNTGYKNIESAVSEIIDNSVEANAKNIFLILSEGIATSGRKVVTEVGFLDNGDGMDSLVLGNCLGIGASTRQARKGMGRFGVGLPQASLYACPLIEVYSWQDGIENAKKVYLDIEKIKVGKQTEIEDPVLSSIPEPYSDYINYRTLDGEYDFSKSGTLVIWKNCDRINPKTRGPLTDRLEFSLGQKFRYFIHDGVSRIKIICDENREAAVDVAPNDPLFLMDDNRVLCKEGDPKSIYKKGQADGLEAPFELYTAKGTGSGEIETPIKYINKDGEVASANVKLRFSIVKDKFYDETAFPKGTNPGNYALGKYAAKLEGISVIRARREIDFRRFGFYNVVNEPQHRWWGCEIIFDPELDEAFGVANNKQYVELKEVDVNDLDPEEKDVLPVWSQLADIIIPTIKAMYDQNEETRSKTRSYDDNTSPSTDIINNVEKDPATADFDEFDGEPEPEPTEEEAAEKGKEELKDLGYENPTDEQGKAFINNAINFVYADKGERGPAFDYKIVLSTTVITINTSHKFYTSFLQKIYTNAEVKTTFELFLASLVQSVRKTDPYQHDQNDYLISTWYRKLDSYIREQLNPRSSK</sequence>